<dbReference type="SUPFAM" id="SSF103473">
    <property type="entry name" value="MFS general substrate transporter"/>
    <property type="match status" value="1"/>
</dbReference>
<dbReference type="InterPro" id="IPR036259">
    <property type="entry name" value="MFS_trans_sf"/>
</dbReference>
<protein>
    <recommendedName>
        <fullName evidence="7">MFS transporter</fullName>
    </recommendedName>
</protein>
<keyword evidence="4" id="KW-0472">Membrane</keyword>
<organism evidence="5 6">
    <name type="scientific">Rodentibacter genomosp. 2</name>
    <dbReference type="NCBI Taxonomy" id="1908266"/>
    <lineage>
        <taxon>Bacteria</taxon>
        <taxon>Pseudomonadati</taxon>
        <taxon>Pseudomonadota</taxon>
        <taxon>Gammaproteobacteria</taxon>
        <taxon>Pasteurellales</taxon>
        <taxon>Pasteurellaceae</taxon>
        <taxon>Rodentibacter</taxon>
    </lineage>
</organism>
<name>A0A1V3JA67_9PAST</name>
<sequence>MQNSYFSYLLFAFSYICQHIGFAFIATTLVVILRQQGASLMELGYLKLIIVPYSLRFLWAPLVEYLGFSDKGHFRQWLLPIQFCIALSWLFISFVQPMTQLPLLFGLLLISVILIGTQDLALDGLACSAFEEKARLTINTIQIASGMMGNLIGGGLVILYPHLGWQNSLLILAGFSLLPCLLVWNYQEKVSPLPQSTKMMQSWKILFTFWQGKWQWFLMLAFYSLGFSGGFAILSPALVDRGWTLSEIGLLMNYGVIIGLIAVVIIIPINRRLSRQVSSRLFTFVQLISLFALLPLASGNPSPFWAYIAVTACYLSFAPMFTTNSSTMMDIASKQTTPTITYTVQIAVAMLFSVLAKVFCLQLAENFGYVSVVIVCIISTLVTLLFISSTITKMIKKPEF</sequence>
<dbReference type="PANTHER" id="PTHR12778:SF9">
    <property type="entry name" value="ACETYL-COENZYME A TRANSPORTER 1"/>
    <property type="match status" value="1"/>
</dbReference>
<evidence type="ECO:0000256" key="1">
    <source>
        <dbReference type="ARBA" id="ARBA00004141"/>
    </source>
</evidence>
<accession>A0A1V3JA67</accession>
<comment type="subcellular location">
    <subcellularLocation>
        <location evidence="1">Membrane</location>
        <topology evidence="1">Multi-pass membrane protein</topology>
    </subcellularLocation>
</comment>
<evidence type="ECO:0000256" key="4">
    <source>
        <dbReference type="ARBA" id="ARBA00023136"/>
    </source>
</evidence>
<evidence type="ECO:0000313" key="6">
    <source>
        <dbReference type="Proteomes" id="UP000188541"/>
    </source>
</evidence>
<dbReference type="EMBL" id="MLHO01000077">
    <property type="protein sequence ID" value="OOF53068.1"/>
    <property type="molecule type" value="Genomic_DNA"/>
</dbReference>
<evidence type="ECO:0000256" key="2">
    <source>
        <dbReference type="ARBA" id="ARBA00022692"/>
    </source>
</evidence>
<dbReference type="OrthoDB" id="9787815at2"/>
<proteinExistence type="predicted"/>
<evidence type="ECO:0000256" key="3">
    <source>
        <dbReference type="ARBA" id="ARBA00022989"/>
    </source>
</evidence>
<keyword evidence="6" id="KW-1185">Reference proteome</keyword>
<dbReference type="Proteomes" id="UP000188541">
    <property type="component" value="Unassembled WGS sequence"/>
</dbReference>
<dbReference type="InterPro" id="IPR011701">
    <property type="entry name" value="MFS"/>
</dbReference>
<dbReference type="RefSeq" id="WP_077544266.1">
    <property type="nucleotide sequence ID" value="NZ_MLHO01000077.1"/>
</dbReference>
<dbReference type="GO" id="GO:0016020">
    <property type="term" value="C:membrane"/>
    <property type="evidence" value="ECO:0007669"/>
    <property type="project" value="UniProtKB-SubCell"/>
</dbReference>
<dbReference type="GO" id="GO:0022857">
    <property type="term" value="F:transmembrane transporter activity"/>
    <property type="evidence" value="ECO:0007669"/>
    <property type="project" value="InterPro"/>
</dbReference>
<dbReference type="PANTHER" id="PTHR12778">
    <property type="entry name" value="SOLUTE CARRIER FAMILY 33 ACETYL-COA TRANSPORTER -RELATED"/>
    <property type="match status" value="1"/>
</dbReference>
<keyword evidence="2" id="KW-0812">Transmembrane</keyword>
<keyword evidence="3" id="KW-1133">Transmembrane helix</keyword>
<evidence type="ECO:0000313" key="5">
    <source>
        <dbReference type="EMBL" id="OOF53068.1"/>
    </source>
</evidence>
<dbReference type="STRING" id="1908266.BKK55_11790"/>
<dbReference type="AlphaFoldDB" id="A0A1V3JA67"/>
<evidence type="ECO:0008006" key="7">
    <source>
        <dbReference type="Google" id="ProtNLM"/>
    </source>
</evidence>
<reference evidence="5 6" key="1">
    <citation type="submission" date="2016-10" db="EMBL/GenBank/DDBJ databases">
        <title>Rodentibacter gen. nov. and new species.</title>
        <authorList>
            <person name="Christensen H."/>
        </authorList>
    </citation>
    <scope>NUCLEOTIDE SEQUENCE [LARGE SCALE GENOMIC DNA]</scope>
    <source>
        <strain evidence="5 6">1996246016</strain>
    </source>
</reference>
<dbReference type="InterPro" id="IPR004752">
    <property type="entry name" value="AmpG_permease/AT-1"/>
</dbReference>
<dbReference type="Pfam" id="PF07690">
    <property type="entry name" value="MFS_1"/>
    <property type="match status" value="1"/>
</dbReference>
<gene>
    <name evidence="5" type="ORF">BKK55_11790</name>
</gene>
<dbReference type="Gene3D" id="1.20.1250.20">
    <property type="entry name" value="MFS general substrate transporter like domains"/>
    <property type="match status" value="1"/>
</dbReference>
<comment type="caution">
    <text evidence="5">The sequence shown here is derived from an EMBL/GenBank/DDBJ whole genome shotgun (WGS) entry which is preliminary data.</text>
</comment>